<keyword evidence="4" id="KW-0547">Nucleotide-binding</keyword>
<protein>
    <recommendedName>
        <fullName evidence="1">non-specific serine/threonine protein kinase</fullName>
        <ecNumber evidence="1">2.7.11.1</ecNumber>
    </recommendedName>
</protein>
<dbReference type="InterPro" id="IPR020635">
    <property type="entry name" value="Tyr_kinase_cat_dom"/>
</dbReference>
<comment type="caution">
    <text evidence="10">The sequence shown here is derived from an EMBL/GenBank/DDBJ whole genome shotgun (WGS) entry which is preliminary data.</text>
</comment>
<dbReference type="RefSeq" id="WP_192769085.1">
    <property type="nucleotide sequence ID" value="NZ_JADBEB010000001.1"/>
</dbReference>
<dbReference type="PANTHER" id="PTHR43289:SF6">
    <property type="entry name" value="SERINE_THREONINE-PROTEIN KINASE NEKL-3"/>
    <property type="match status" value="1"/>
</dbReference>
<dbReference type="CDD" id="cd14014">
    <property type="entry name" value="STKc_PknB_like"/>
    <property type="match status" value="1"/>
</dbReference>
<accession>A0A927R004</accession>
<dbReference type="InterPro" id="IPR008266">
    <property type="entry name" value="Tyr_kinase_AS"/>
</dbReference>
<keyword evidence="11" id="KW-1185">Reference proteome</keyword>
<keyword evidence="8" id="KW-0812">Transmembrane</keyword>
<dbReference type="Proteomes" id="UP000649753">
    <property type="component" value="Unassembled WGS sequence"/>
</dbReference>
<evidence type="ECO:0000256" key="1">
    <source>
        <dbReference type="ARBA" id="ARBA00012513"/>
    </source>
</evidence>
<dbReference type="PROSITE" id="PS50011">
    <property type="entry name" value="PROTEIN_KINASE_DOM"/>
    <property type="match status" value="1"/>
</dbReference>
<feature type="region of interest" description="Disordered" evidence="7">
    <location>
        <begin position="288"/>
        <end position="312"/>
    </location>
</feature>
<dbReference type="EMBL" id="JADBEB010000001">
    <property type="protein sequence ID" value="MBE1489647.1"/>
    <property type="molecule type" value="Genomic_DNA"/>
</dbReference>
<dbReference type="EC" id="2.7.11.1" evidence="1"/>
<keyword evidence="3" id="KW-0808">Transferase</keyword>
<proteinExistence type="predicted"/>
<dbReference type="SMART" id="SM00219">
    <property type="entry name" value="TyrKc"/>
    <property type="match status" value="1"/>
</dbReference>
<sequence>MKDDLLAGRYRPLRLIADTAHPGRVWLARDEVLGRHVAVKKVVVPERLSAAERSRLHDRTLGEVRGLAGIDNPGVVSMWDVLSADDHLWLVMEHVPARSLSDVIAANGPLTAAEVVRVGLHLLGALDVVHAAGVVHRDVRPRNVLLADDGRVVLGGFGLPIFDSGAPAAVAGRNLSTTQYIAPERAHDATSTPATDLWGLGATLYVAAEGRLPWARPTILATLAALATEPPDPMYAHILEPTVTGLLRRNPRQRLTTEEARSHLETLTVSTVATAPSAALSRTHGRWPVTATPTKRGTVYAPGSAPVTSGNDAGNTKVLTVAMPPARGRTGWAFAAAMLGLLAVGAVVVAAAGTLVAGLGDQTGETARTPAAAAAGPAETAEPAEPAQPAHPCLDDTAATEGEPVLPATSPPPQALPDGWLWHQDPNGFSIAVPADWTRSTNGKTVCFRDPDELRLIAVDPTAKAAATPQTRWQAEERELLRAGALPGYKKISIGPVIRPGGAAEWEYTWNHGDGQPLHALRLLGNQSPTRAYSLSWITPDSQWALNEPNQRLLSASFRLE</sequence>
<dbReference type="GO" id="GO:0004674">
    <property type="term" value="F:protein serine/threonine kinase activity"/>
    <property type="evidence" value="ECO:0007669"/>
    <property type="project" value="UniProtKB-KW"/>
</dbReference>
<dbReference type="Gene3D" id="1.10.510.10">
    <property type="entry name" value="Transferase(Phosphotransferase) domain 1"/>
    <property type="match status" value="1"/>
</dbReference>
<dbReference type="PROSITE" id="PS00109">
    <property type="entry name" value="PROTEIN_KINASE_TYR"/>
    <property type="match status" value="1"/>
</dbReference>
<evidence type="ECO:0000313" key="10">
    <source>
        <dbReference type="EMBL" id="MBE1489647.1"/>
    </source>
</evidence>
<evidence type="ECO:0000313" key="11">
    <source>
        <dbReference type="Proteomes" id="UP000649753"/>
    </source>
</evidence>
<evidence type="ECO:0000256" key="5">
    <source>
        <dbReference type="ARBA" id="ARBA00022777"/>
    </source>
</evidence>
<keyword evidence="6" id="KW-0067">ATP-binding</keyword>
<dbReference type="GO" id="GO:0005524">
    <property type="term" value="F:ATP binding"/>
    <property type="evidence" value="ECO:0007669"/>
    <property type="project" value="UniProtKB-KW"/>
</dbReference>
<evidence type="ECO:0000256" key="8">
    <source>
        <dbReference type="SAM" id="Phobius"/>
    </source>
</evidence>
<dbReference type="PANTHER" id="PTHR43289">
    <property type="entry name" value="MITOGEN-ACTIVATED PROTEIN KINASE KINASE KINASE 20-RELATED"/>
    <property type="match status" value="1"/>
</dbReference>
<dbReference type="AlphaFoldDB" id="A0A927R004"/>
<feature type="region of interest" description="Disordered" evidence="7">
    <location>
        <begin position="367"/>
        <end position="421"/>
    </location>
</feature>
<dbReference type="GO" id="GO:0004713">
    <property type="term" value="F:protein tyrosine kinase activity"/>
    <property type="evidence" value="ECO:0007669"/>
    <property type="project" value="InterPro"/>
</dbReference>
<organism evidence="10 11">
    <name type="scientific">Plantactinospora soyae</name>
    <dbReference type="NCBI Taxonomy" id="1544732"/>
    <lineage>
        <taxon>Bacteria</taxon>
        <taxon>Bacillati</taxon>
        <taxon>Actinomycetota</taxon>
        <taxon>Actinomycetes</taxon>
        <taxon>Micromonosporales</taxon>
        <taxon>Micromonosporaceae</taxon>
        <taxon>Plantactinospora</taxon>
    </lineage>
</organism>
<keyword evidence="8" id="KW-0472">Membrane</keyword>
<dbReference type="InterPro" id="IPR011009">
    <property type="entry name" value="Kinase-like_dom_sf"/>
</dbReference>
<dbReference type="SUPFAM" id="SSF56112">
    <property type="entry name" value="Protein kinase-like (PK-like)"/>
    <property type="match status" value="1"/>
</dbReference>
<keyword evidence="8" id="KW-1133">Transmembrane helix</keyword>
<feature type="compositionally biased region" description="Low complexity" evidence="7">
    <location>
        <begin position="367"/>
        <end position="390"/>
    </location>
</feature>
<keyword evidence="2" id="KW-0723">Serine/threonine-protein kinase</keyword>
<reference evidence="10" key="1">
    <citation type="submission" date="2020-10" db="EMBL/GenBank/DDBJ databases">
        <title>Sequencing the genomes of 1000 actinobacteria strains.</title>
        <authorList>
            <person name="Klenk H.-P."/>
        </authorList>
    </citation>
    <scope>NUCLEOTIDE SEQUENCE</scope>
    <source>
        <strain evidence="10">DSM 46832</strain>
    </source>
</reference>
<evidence type="ECO:0000256" key="2">
    <source>
        <dbReference type="ARBA" id="ARBA00022527"/>
    </source>
</evidence>
<keyword evidence="5" id="KW-0418">Kinase</keyword>
<gene>
    <name evidence="10" type="ORF">H4W31_005285</name>
</gene>
<dbReference type="Pfam" id="PF00069">
    <property type="entry name" value="Pkinase"/>
    <property type="match status" value="1"/>
</dbReference>
<evidence type="ECO:0000256" key="4">
    <source>
        <dbReference type="ARBA" id="ARBA00022741"/>
    </source>
</evidence>
<evidence type="ECO:0000256" key="3">
    <source>
        <dbReference type="ARBA" id="ARBA00022679"/>
    </source>
</evidence>
<evidence type="ECO:0000259" key="9">
    <source>
        <dbReference type="PROSITE" id="PS50011"/>
    </source>
</evidence>
<feature type="transmembrane region" description="Helical" evidence="8">
    <location>
        <begin position="332"/>
        <end position="359"/>
    </location>
</feature>
<evidence type="ECO:0000256" key="6">
    <source>
        <dbReference type="ARBA" id="ARBA00022840"/>
    </source>
</evidence>
<dbReference type="InterPro" id="IPR000719">
    <property type="entry name" value="Prot_kinase_dom"/>
</dbReference>
<feature type="domain" description="Protein kinase" evidence="9">
    <location>
        <begin position="11"/>
        <end position="266"/>
    </location>
</feature>
<evidence type="ECO:0000256" key="7">
    <source>
        <dbReference type="SAM" id="MobiDB-lite"/>
    </source>
</evidence>
<name>A0A927R004_9ACTN</name>